<dbReference type="EMBL" id="JBHSMD010000002">
    <property type="protein sequence ID" value="MFC5493415.1"/>
    <property type="molecule type" value="Genomic_DNA"/>
</dbReference>
<reference evidence="3" key="1">
    <citation type="journal article" date="2019" name="Int. J. Syst. Evol. Microbiol.">
        <title>The Global Catalogue of Microorganisms (GCM) 10K type strain sequencing project: providing services to taxonomists for standard genome sequencing and annotation.</title>
        <authorList>
            <consortium name="The Broad Institute Genomics Platform"/>
            <consortium name="The Broad Institute Genome Sequencing Center for Infectious Disease"/>
            <person name="Wu L."/>
            <person name="Ma J."/>
        </authorList>
    </citation>
    <scope>NUCLEOTIDE SEQUENCE [LARGE SCALE GENOMIC DNA]</scope>
    <source>
        <strain evidence="3">KACC 13778</strain>
    </source>
</reference>
<accession>A0ABW0MYJ7</accession>
<dbReference type="InterPro" id="IPR011251">
    <property type="entry name" value="Luciferase-like_dom"/>
</dbReference>
<evidence type="ECO:0000259" key="1">
    <source>
        <dbReference type="Pfam" id="PF00296"/>
    </source>
</evidence>
<feature type="domain" description="Luciferase-like" evidence="1">
    <location>
        <begin position="12"/>
        <end position="306"/>
    </location>
</feature>
<name>A0ABW0MYJ7_9ACTN</name>
<dbReference type="Pfam" id="PF00296">
    <property type="entry name" value="Bac_luciferase"/>
    <property type="match status" value="1"/>
</dbReference>
<comment type="caution">
    <text evidence="2">The sequence shown here is derived from an EMBL/GenBank/DDBJ whole genome shotgun (WGS) entry which is preliminary data.</text>
</comment>
<evidence type="ECO:0000313" key="2">
    <source>
        <dbReference type="EMBL" id="MFC5493415.1"/>
    </source>
</evidence>
<protein>
    <submittedName>
        <fullName evidence="2">LLM class flavin-dependent oxidoreductase</fullName>
    </submittedName>
</protein>
<dbReference type="PANTHER" id="PTHR43244">
    <property type="match status" value="1"/>
</dbReference>
<organism evidence="2 3">
    <name type="scientific">Nocardioides caricicola</name>
    <dbReference type="NCBI Taxonomy" id="634770"/>
    <lineage>
        <taxon>Bacteria</taxon>
        <taxon>Bacillati</taxon>
        <taxon>Actinomycetota</taxon>
        <taxon>Actinomycetes</taxon>
        <taxon>Propionibacteriales</taxon>
        <taxon>Nocardioidaceae</taxon>
        <taxon>Nocardioides</taxon>
    </lineage>
</organism>
<dbReference type="SUPFAM" id="SSF51679">
    <property type="entry name" value="Bacterial luciferase-like"/>
    <property type="match status" value="1"/>
</dbReference>
<dbReference type="PANTHER" id="PTHR43244:SF2">
    <property type="entry name" value="CONSERVED HYPOTHETICAL ALANINE AND PROLINE-RICH PROTEIN"/>
    <property type="match status" value="1"/>
</dbReference>
<keyword evidence="3" id="KW-1185">Reference proteome</keyword>
<gene>
    <name evidence="2" type="ORF">ACFPKY_09895</name>
</gene>
<dbReference type="Gene3D" id="3.20.20.30">
    <property type="entry name" value="Luciferase-like domain"/>
    <property type="match status" value="1"/>
</dbReference>
<sequence>MTLQITYGPWGESLAELAEAARAAEEAGADAVWVPELHRSAPVSAAAVAQATSTARVGTAIALAFPRSPMITALEALDLDELSGGRFVLGLGSGVQKLNVDWHHVDWDKPVTHLRETVRNIRAFWADCTTGAPIDLPGEREPMKIRGYRRPYPVQRTEIPIHLAAMGPALTRLAGEVADGWISHELTSPAFLRERILPEIEAGIEKGGRTRDAVEVVTSSCCSVDADPAVARRRSAGMVGFYATVRTYADFFDFHGLAEDQQKVIDAFAGATTAGELAGHVSDAMVDALTLSGTRDQVAEQIASYDGVADTIKLTPPTHGLSPDEIRTAQREVIGLIAELTGGTA</sequence>
<dbReference type="Proteomes" id="UP001595956">
    <property type="component" value="Unassembled WGS sequence"/>
</dbReference>
<dbReference type="InterPro" id="IPR036661">
    <property type="entry name" value="Luciferase-like_sf"/>
</dbReference>
<evidence type="ECO:0000313" key="3">
    <source>
        <dbReference type="Proteomes" id="UP001595956"/>
    </source>
</evidence>
<dbReference type="InterPro" id="IPR050564">
    <property type="entry name" value="F420-G6PD/mer"/>
</dbReference>
<dbReference type="CDD" id="cd01097">
    <property type="entry name" value="Tetrahydromethanopterin_reductase"/>
    <property type="match status" value="1"/>
</dbReference>
<dbReference type="RefSeq" id="WP_345172513.1">
    <property type="nucleotide sequence ID" value="NZ_BAABFQ010000003.1"/>
</dbReference>
<proteinExistence type="predicted"/>